<keyword evidence="8 14" id="KW-0479">Metal-binding</keyword>
<evidence type="ECO:0000256" key="6">
    <source>
        <dbReference type="ARBA" id="ARBA00022617"/>
    </source>
</evidence>
<evidence type="ECO:0000256" key="9">
    <source>
        <dbReference type="ARBA" id="ARBA00022989"/>
    </source>
</evidence>
<evidence type="ECO:0000256" key="11">
    <source>
        <dbReference type="ARBA" id="ARBA00023004"/>
    </source>
</evidence>
<evidence type="ECO:0000313" key="16">
    <source>
        <dbReference type="EMBL" id="MFC3199209.1"/>
    </source>
</evidence>
<evidence type="ECO:0000256" key="14">
    <source>
        <dbReference type="HAMAP-Rule" id="MF_02239"/>
    </source>
</evidence>
<dbReference type="InterPro" id="IPR005265">
    <property type="entry name" value="HemJ-like"/>
</dbReference>
<keyword evidence="6 14" id="KW-0349">Heme</keyword>
<feature type="transmembrane region" description="Helical" evidence="14">
    <location>
        <begin position="56"/>
        <end position="79"/>
    </location>
</feature>
<evidence type="ECO:0000256" key="8">
    <source>
        <dbReference type="ARBA" id="ARBA00022723"/>
    </source>
</evidence>
<accession>A0ABV7JML2</accession>
<keyword evidence="12 14" id="KW-0472">Membrane</keyword>
<dbReference type="RefSeq" id="WP_379024602.1">
    <property type="nucleotide sequence ID" value="NZ_JBHRTA010000038.1"/>
</dbReference>
<comment type="catalytic activity">
    <reaction evidence="13 14 15">
        <text>protoporphyrinogen IX + 3 A = protoporphyrin IX + 3 AH2</text>
        <dbReference type="Rhea" id="RHEA:62000"/>
        <dbReference type="ChEBI" id="CHEBI:13193"/>
        <dbReference type="ChEBI" id="CHEBI:17499"/>
        <dbReference type="ChEBI" id="CHEBI:57306"/>
        <dbReference type="ChEBI" id="CHEBI:57307"/>
    </reaction>
</comment>
<comment type="cofactor">
    <cofactor evidence="14 15">
        <name>heme b</name>
        <dbReference type="ChEBI" id="CHEBI:60344"/>
    </cofactor>
    <text evidence="14 15">Binds 1 heme b (iron(II)-protoporphyrin IX) group per subunit.</text>
</comment>
<evidence type="ECO:0000256" key="5">
    <source>
        <dbReference type="ARBA" id="ARBA00022475"/>
    </source>
</evidence>
<evidence type="ECO:0000256" key="15">
    <source>
        <dbReference type="PIRNR" id="PIRNR004638"/>
    </source>
</evidence>
<keyword evidence="11 14" id="KW-0408">Iron</keyword>
<proteinExistence type="inferred from homology"/>
<feature type="binding site" description="axial binding residue" evidence="14">
    <location>
        <position position="91"/>
    </location>
    <ligand>
        <name>heme</name>
        <dbReference type="ChEBI" id="CHEBI:30413"/>
    </ligand>
    <ligandPart>
        <name>Fe</name>
        <dbReference type="ChEBI" id="CHEBI:18248"/>
    </ligandPart>
</feature>
<keyword evidence="5 14" id="KW-1003">Cell membrane</keyword>
<dbReference type="Pfam" id="PF03653">
    <property type="entry name" value="UPF0093"/>
    <property type="match status" value="1"/>
</dbReference>
<feature type="binding site" description="axial binding residue" evidence="14">
    <location>
        <position position="10"/>
    </location>
    <ligand>
        <name>heme</name>
        <dbReference type="ChEBI" id="CHEBI:30413"/>
    </ligand>
    <ligandPart>
        <name>Fe</name>
        <dbReference type="ChEBI" id="CHEBI:18248"/>
    </ligandPart>
</feature>
<reference evidence="17" key="1">
    <citation type="journal article" date="2019" name="Int. J. Syst. Evol. Microbiol.">
        <title>The Global Catalogue of Microorganisms (GCM) 10K type strain sequencing project: providing services to taxonomists for standard genome sequencing and annotation.</title>
        <authorList>
            <consortium name="The Broad Institute Genomics Platform"/>
            <consortium name="The Broad Institute Genome Sequencing Center for Infectious Disease"/>
            <person name="Wu L."/>
            <person name="Ma J."/>
        </authorList>
    </citation>
    <scope>NUCLEOTIDE SEQUENCE [LARGE SCALE GENOMIC DNA]</scope>
    <source>
        <strain evidence="17">KCTC 52416</strain>
    </source>
</reference>
<evidence type="ECO:0000313" key="17">
    <source>
        <dbReference type="Proteomes" id="UP001595526"/>
    </source>
</evidence>
<dbReference type="PANTHER" id="PTHR40255:SF1">
    <property type="entry name" value="PROTOPORPHYRINOGEN IX OXIDASE"/>
    <property type="match status" value="1"/>
</dbReference>
<evidence type="ECO:0000256" key="12">
    <source>
        <dbReference type="ARBA" id="ARBA00023136"/>
    </source>
</evidence>
<keyword evidence="10 14" id="KW-0560">Oxidoreductase</keyword>
<comment type="caution">
    <text evidence="16">The sequence shown here is derived from an EMBL/GenBank/DDBJ whole genome shotgun (WGS) entry which is preliminary data.</text>
</comment>
<comment type="subunit">
    <text evidence="14">Homodimer.</text>
</comment>
<protein>
    <recommendedName>
        <fullName evidence="4 14">Protoporphyrinogen IX oxidase</fullName>
        <shortName evidence="14">PPO</shortName>
        <ecNumber evidence="14 15">1.3.99.-</ecNumber>
    </recommendedName>
</protein>
<evidence type="ECO:0000256" key="10">
    <source>
        <dbReference type="ARBA" id="ARBA00023002"/>
    </source>
</evidence>
<dbReference type="Proteomes" id="UP001595526">
    <property type="component" value="Unassembled WGS sequence"/>
</dbReference>
<feature type="transmembrane region" description="Helical" evidence="14">
    <location>
        <begin position="6"/>
        <end position="29"/>
    </location>
</feature>
<name>A0ABV7JML2_9SPHI</name>
<dbReference type="PANTHER" id="PTHR40255">
    <property type="entry name" value="UPF0093 MEMBRANE PROTEIN SLR1790"/>
    <property type="match status" value="1"/>
</dbReference>
<keyword evidence="17" id="KW-1185">Reference proteome</keyword>
<keyword evidence="7 14" id="KW-0812">Transmembrane</keyword>
<gene>
    <name evidence="16" type="ORF">ACFOET_16405</name>
</gene>
<keyword evidence="9 14" id="KW-1133">Transmembrane helix</keyword>
<feature type="transmembrane region" description="Helical" evidence="14">
    <location>
        <begin position="85"/>
        <end position="105"/>
    </location>
</feature>
<sequence length="178" mass="21111">MLYLYAKAVHIIFVITWMAGLFYMVRLFIYHTEARQKPGHEYQVLHRQFMVMESKLWWIITTPSMYLAVAAGLTMLYIAPGLLQAGWMHVKLAFVLGLVTYHFVCQRIMFRLMQERNKWTSIKLRLWNELATVMLFAIVFAVVLKSAIHWVYGVLGLLLLSMMLMLAVRWYKKIRERC</sequence>
<dbReference type="EC" id="1.3.99.-" evidence="14 15"/>
<dbReference type="HAMAP" id="MF_02239">
    <property type="entry name" value="HemJ"/>
    <property type="match status" value="1"/>
</dbReference>
<comment type="subcellular location">
    <subcellularLocation>
        <location evidence="1 14">Cell membrane</location>
        <topology evidence="1 14">Multi-pass membrane protein</topology>
    </subcellularLocation>
</comment>
<evidence type="ECO:0000256" key="7">
    <source>
        <dbReference type="ARBA" id="ARBA00022692"/>
    </source>
</evidence>
<comment type="function">
    <text evidence="14 15">Catalyzes the oxidation of protoporphyrinogen IX to protoporphyrin IX.</text>
</comment>
<evidence type="ECO:0000256" key="1">
    <source>
        <dbReference type="ARBA" id="ARBA00004651"/>
    </source>
</evidence>
<comment type="pathway">
    <text evidence="2 14 15">Porphyrin-containing compound metabolism; protoporphyrin-IX biosynthesis; protoporphyrin-IX from protoporphyrinogen-IX: step 1/1.</text>
</comment>
<feature type="transmembrane region" description="Helical" evidence="14">
    <location>
        <begin position="126"/>
        <end position="144"/>
    </location>
</feature>
<comment type="similarity">
    <text evidence="3 14 15">Belongs to the HemJ family.</text>
</comment>
<organism evidence="16 17">
    <name type="scientific">Parapedobacter deserti</name>
    <dbReference type="NCBI Taxonomy" id="1912957"/>
    <lineage>
        <taxon>Bacteria</taxon>
        <taxon>Pseudomonadati</taxon>
        <taxon>Bacteroidota</taxon>
        <taxon>Sphingobacteriia</taxon>
        <taxon>Sphingobacteriales</taxon>
        <taxon>Sphingobacteriaceae</taxon>
        <taxon>Parapedobacter</taxon>
    </lineage>
</organism>
<evidence type="ECO:0000256" key="4">
    <source>
        <dbReference type="ARBA" id="ARBA00017504"/>
    </source>
</evidence>
<evidence type="ECO:0000256" key="13">
    <source>
        <dbReference type="ARBA" id="ARBA00048390"/>
    </source>
</evidence>
<evidence type="ECO:0000256" key="2">
    <source>
        <dbReference type="ARBA" id="ARBA00005073"/>
    </source>
</evidence>
<evidence type="ECO:0000256" key="3">
    <source>
        <dbReference type="ARBA" id="ARBA00006501"/>
    </source>
</evidence>
<dbReference type="EMBL" id="JBHRTA010000038">
    <property type="protein sequence ID" value="MFC3199209.1"/>
    <property type="molecule type" value="Genomic_DNA"/>
</dbReference>
<dbReference type="PIRSF" id="PIRSF004638">
    <property type="entry name" value="UCP004638"/>
    <property type="match status" value="1"/>
</dbReference>
<feature type="transmembrane region" description="Helical" evidence="14">
    <location>
        <begin position="150"/>
        <end position="171"/>
    </location>
</feature>